<comment type="caution">
    <text evidence="1">The sequence shown here is derived from an EMBL/GenBank/DDBJ whole genome shotgun (WGS) entry which is preliminary data.</text>
</comment>
<evidence type="ECO:0000313" key="1">
    <source>
        <dbReference type="EMBL" id="MBB5132702.1"/>
    </source>
</evidence>
<protein>
    <submittedName>
        <fullName evidence="1">Uncharacterized protein</fullName>
    </submittedName>
</protein>
<organism evidence="1 2">
    <name type="scientific">Thermocatellispora tengchongensis</name>
    <dbReference type="NCBI Taxonomy" id="1073253"/>
    <lineage>
        <taxon>Bacteria</taxon>
        <taxon>Bacillati</taxon>
        <taxon>Actinomycetota</taxon>
        <taxon>Actinomycetes</taxon>
        <taxon>Streptosporangiales</taxon>
        <taxon>Streptosporangiaceae</taxon>
        <taxon>Thermocatellispora</taxon>
    </lineage>
</organism>
<reference evidence="1 2" key="1">
    <citation type="submission" date="2020-08" db="EMBL/GenBank/DDBJ databases">
        <title>Genomic Encyclopedia of Type Strains, Phase IV (KMG-IV): sequencing the most valuable type-strain genomes for metagenomic binning, comparative biology and taxonomic classification.</title>
        <authorList>
            <person name="Goeker M."/>
        </authorList>
    </citation>
    <scope>NUCLEOTIDE SEQUENCE [LARGE SCALE GENOMIC DNA]</scope>
    <source>
        <strain evidence="1 2">DSM 45615</strain>
    </source>
</reference>
<dbReference type="Proteomes" id="UP000578449">
    <property type="component" value="Unassembled WGS sequence"/>
</dbReference>
<gene>
    <name evidence="1" type="ORF">HNP84_002418</name>
</gene>
<sequence>MPMRISERGVEFPRLTLTRESRGYSKGGNPTKSPGLALKSIWFRGQKVINTEF</sequence>
<name>A0A840NZX7_9ACTN</name>
<evidence type="ECO:0000313" key="2">
    <source>
        <dbReference type="Proteomes" id="UP000578449"/>
    </source>
</evidence>
<dbReference type="AlphaFoldDB" id="A0A840NZX7"/>
<dbReference type="EMBL" id="JACHGN010000004">
    <property type="protein sequence ID" value="MBB5132702.1"/>
    <property type="molecule type" value="Genomic_DNA"/>
</dbReference>
<keyword evidence="2" id="KW-1185">Reference proteome</keyword>
<accession>A0A840NZX7</accession>
<proteinExistence type="predicted"/>